<reference evidence="2" key="1">
    <citation type="submission" date="2018-11" db="EMBL/GenBank/DDBJ databases">
        <authorList>
            <person name="Grassa J C."/>
        </authorList>
    </citation>
    <scope>NUCLEOTIDE SEQUENCE [LARGE SCALE GENOMIC DNA]</scope>
</reference>
<accession>A0A803QBN0</accession>
<keyword evidence="3" id="KW-1185">Reference proteome</keyword>
<feature type="region of interest" description="Disordered" evidence="1">
    <location>
        <begin position="1"/>
        <end position="80"/>
    </location>
</feature>
<proteinExistence type="predicted"/>
<protein>
    <submittedName>
        <fullName evidence="2">Uncharacterized protein</fullName>
    </submittedName>
</protein>
<name>A0A803QBN0_CANSA</name>
<evidence type="ECO:0000313" key="3">
    <source>
        <dbReference type="Proteomes" id="UP000596661"/>
    </source>
</evidence>
<evidence type="ECO:0000256" key="1">
    <source>
        <dbReference type="SAM" id="MobiDB-lite"/>
    </source>
</evidence>
<evidence type="ECO:0000313" key="2">
    <source>
        <dbReference type="EnsemblPlants" id="cds.evm.model.08.562"/>
    </source>
</evidence>
<dbReference type="EMBL" id="UZAU01000685">
    <property type="status" value="NOT_ANNOTATED_CDS"/>
    <property type="molecule type" value="Genomic_DNA"/>
</dbReference>
<dbReference type="Gramene" id="evm.model.08.562">
    <property type="protein sequence ID" value="cds.evm.model.08.562"/>
    <property type="gene ID" value="evm.TU.08.562"/>
</dbReference>
<dbReference type="Proteomes" id="UP000596661">
    <property type="component" value="Chromosome 8"/>
</dbReference>
<organism evidence="2 3">
    <name type="scientific">Cannabis sativa</name>
    <name type="common">Hemp</name>
    <name type="synonym">Marijuana</name>
    <dbReference type="NCBI Taxonomy" id="3483"/>
    <lineage>
        <taxon>Eukaryota</taxon>
        <taxon>Viridiplantae</taxon>
        <taxon>Streptophyta</taxon>
        <taxon>Embryophyta</taxon>
        <taxon>Tracheophyta</taxon>
        <taxon>Spermatophyta</taxon>
        <taxon>Magnoliopsida</taxon>
        <taxon>eudicotyledons</taxon>
        <taxon>Gunneridae</taxon>
        <taxon>Pentapetalae</taxon>
        <taxon>rosids</taxon>
        <taxon>fabids</taxon>
        <taxon>Rosales</taxon>
        <taxon>Cannabaceae</taxon>
        <taxon>Cannabis</taxon>
    </lineage>
</organism>
<dbReference type="EnsemblPlants" id="evm.model.08.562">
    <property type="protein sequence ID" value="cds.evm.model.08.562"/>
    <property type="gene ID" value="evm.TU.08.562"/>
</dbReference>
<dbReference type="AlphaFoldDB" id="A0A803QBN0"/>
<reference evidence="2" key="2">
    <citation type="submission" date="2021-03" db="UniProtKB">
        <authorList>
            <consortium name="EnsemblPlants"/>
        </authorList>
    </citation>
    <scope>IDENTIFICATION</scope>
</reference>
<sequence>MTVDPNVRVPPTTKGPTNPANHVNPIDPAIPPRQEPPIGSLTEKQISVEQPADDTNENVPRVYAGETRPGVGQLAIGKPC</sequence>